<dbReference type="PROSITE" id="PS00448">
    <property type="entry name" value="CLOS_CELLULOSOME_RPT"/>
    <property type="match status" value="1"/>
</dbReference>
<dbReference type="OrthoDB" id="9764871at2"/>
<keyword evidence="4" id="KW-1185">Reference proteome</keyword>
<dbReference type="InterPro" id="IPR016134">
    <property type="entry name" value="Dockerin_dom"/>
</dbReference>
<dbReference type="InterPro" id="IPR013783">
    <property type="entry name" value="Ig-like_fold"/>
</dbReference>
<proteinExistence type="predicted"/>
<dbReference type="Gene3D" id="2.60.40.10">
    <property type="entry name" value="Immunoglobulins"/>
    <property type="match status" value="2"/>
</dbReference>
<accession>G8M2J0</accession>
<name>G8M2J0_ACECE</name>
<reference evidence="3 4" key="2">
    <citation type="journal article" date="2012" name="Stand. Genomic Sci.">
        <title>Complete Genome Sequence of Clostridium clariflavum DSM 19732.</title>
        <authorList>
            <person name="Izquierdo J.A."/>
            <person name="Goodwin L."/>
            <person name="Davenport K.W."/>
            <person name="Teshima H."/>
            <person name="Bruce D."/>
            <person name="Detter C."/>
            <person name="Tapia R."/>
            <person name="Han S."/>
            <person name="Land M."/>
            <person name="Hauser L."/>
            <person name="Jeffries C.D."/>
            <person name="Han J."/>
            <person name="Pitluck S."/>
            <person name="Nolan M."/>
            <person name="Chen A."/>
            <person name="Huntemann M."/>
            <person name="Mavromatis K."/>
            <person name="Mikhailova N."/>
            <person name="Liolios K."/>
            <person name="Woyke T."/>
            <person name="Lynd L.R."/>
        </authorList>
    </citation>
    <scope>NUCLEOTIDE SEQUENCE [LARGE SCALE GENOMIC DNA]</scope>
    <source>
        <strain evidence="4">DSM 19732 / NBRC 101661 / EBR45</strain>
    </source>
</reference>
<dbReference type="eggNOG" id="COG3391">
    <property type="taxonomic scope" value="Bacteria"/>
</dbReference>
<dbReference type="GO" id="GO:0004553">
    <property type="term" value="F:hydrolase activity, hydrolyzing O-glycosyl compounds"/>
    <property type="evidence" value="ECO:0007669"/>
    <property type="project" value="InterPro"/>
</dbReference>
<dbReference type="Proteomes" id="UP000005435">
    <property type="component" value="Chromosome"/>
</dbReference>
<dbReference type="KEGG" id="ccl:Clocl_3920"/>
<dbReference type="GO" id="GO:0000272">
    <property type="term" value="P:polysaccharide catabolic process"/>
    <property type="evidence" value="ECO:0007669"/>
    <property type="project" value="InterPro"/>
</dbReference>
<dbReference type="SUPFAM" id="SSF63446">
    <property type="entry name" value="Type I dockerin domain"/>
    <property type="match status" value="1"/>
</dbReference>
<gene>
    <name evidence="3" type="ordered locus">Clocl_3920</name>
</gene>
<dbReference type="InterPro" id="IPR002105">
    <property type="entry name" value="Dockerin_1_rpt"/>
</dbReference>
<reference evidence="4" key="1">
    <citation type="submission" date="2011-12" db="EMBL/GenBank/DDBJ databases">
        <title>Complete sequence of Clostridium clariflavum DSM 19732.</title>
        <authorList>
            <consortium name="US DOE Joint Genome Institute"/>
            <person name="Lucas S."/>
            <person name="Han J."/>
            <person name="Lapidus A."/>
            <person name="Cheng J.-F."/>
            <person name="Goodwin L."/>
            <person name="Pitluck S."/>
            <person name="Peters L."/>
            <person name="Teshima H."/>
            <person name="Detter J.C."/>
            <person name="Han C."/>
            <person name="Tapia R."/>
            <person name="Land M."/>
            <person name="Hauser L."/>
            <person name="Kyrpides N."/>
            <person name="Ivanova N."/>
            <person name="Pagani I."/>
            <person name="Kitzmiller T."/>
            <person name="Lynd L."/>
            <person name="Izquierdo J."/>
            <person name="Woyke T."/>
        </authorList>
    </citation>
    <scope>NUCLEOTIDE SEQUENCE [LARGE SCALE GENOMIC DNA]</scope>
    <source>
        <strain evidence="4">DSM 19732 / NBRC 101661 / EBR45</strain>
    </source>
</reference>
<feature type="domain" description="Dockerin" evidence="2">
    <location>
        <begin position="34"/>
        <end position="104"/>
    </location>
</feature>
<dbReference type="InterPro" id="IPR011044">
    <property type="entry name" value="Quino_amine_DH_bsu"/>
</dbReference>
<dbReference type="PANTHER" id="PTHR47197:SF3">
    <property type="entry name" value="DIHYDRO-HEME D1 DEHYDROGENASE"/>
    <property type="match status" value="1"/>
</dbReference>
<feature type="signal peptide" evidence="1">
    <location>
        <begin position="1"/>
        <end position="26"/>
    </location>
</feature>
<dbReference type="InterPro" id="IPR035986">
    <property type="entry name" value="PKD_dom_sf"/>
</dbReference>
<dbReference type="InterPro" id="IPR051200">
    <property type="entry name" value="Host-pathogen_enzymatic-act"/>
</dbReference>
<evidence type="ECO:0000256" key="1">
    <source>
        <dbReference type="SAM" id="SignalP"/>
    </source>
</evidence>
<protein>
    <submittedName>
        <fullName evidence="3">Dockerin-like protein</fullName>
    </submittedName>
</protein>
<dbReference type="InterPro" id="IPR018247">
    <property type="entry name" value="EF_Hand_1_Ca_BS"/>
</dbReference>
<evidence type="ECO:0000313" key="4">
    <source>
        <dbReference type="Proteomes" id="UP000005435"/>
    </source>
</evidence>
<dbReference type="STRING" id="720554.Clocl_3920"/>
<keyword evidence="1" id="KW-0732">Signal</keyword>
<dbReference type="Gene3D" id="1.10.1330.10">
    <property type="entry name" value="Dockerin domain"/>
    <property type="match status" value="1"/>
</dbReference>
<dbReference type="PROSITE" id="PS51766">
    <property type="entry name" value="DOCKERIN"/>
    <property type="match status" value="1"/>
</dbReference>
<dbReference type="InterPro" id="IPR015943">
    <property type="entry name" value="WD40/YVTN_repeat-like_dom_sf"/>
</dbReference>
<organism evidence="3 4">
    <name type="scientific">Acetivibrio clariflavus (strain DSM 19732 / NBRC 101661 / EBR45)</name>
    <name type="common">Clostridium clariflavum</name>
    <dbReference type="NCBI Taxonomy" id="720554"/>
    <lineage>
        <taxon>Bacteria</taxon>
        <taxon>Bacillati</taxon>
        <taxon>Bacillota</taxon>
        <taxon>Clostridia</taxon>
        <taxon>Eubacteriales</taxon>
        <taxon>Oscillospiraceae</taxon>
        <taxon>Acetivibrio</taxon>
    </lineage>
</organism>
<evidence type="ECO:0000313" key="3">
    <source>
        <dbReference type="EMBL" id="AEV70360.1"/>
    </source>
</evidence>
<dbReference type="Gene3D" id="2.130.10.10">
    <property type="entry name" value="YVTN repeat-like/Quinoprotein amine dehydrogenase"/>
    <property type="match status" value="2"/>
</dbReference>
<sequence precursor="true">MFNFKKLSLFLLAALIAVQFIPGSRANVFADTGSNFVYGDVNGDGSVDSLDLIILQKYVLGNIDKFPSENGVKAADLDVNGVVDSIDYELFKQYLTGKIKDFPVNNSPATSLIAQSTPIPLELKDNNIVSYKSFNVSLGNSIGSVPREESLSYNWRVISQPSESNALIDNPSIKNPNFTADTAGDYVLGVTVSNRRVTSDEKTLNVKIKEFGATTDDIDENAFTKNYLTGYDFSDYIPLSDGWIIVKSKASNKVIFLNVFTGTHGKEFVVDGTPDRMEFDFEREILLVSLKDNNSIAKINMKTEKITYIDIGNNIVDITLGEKGIVFVLGVNGTGRVIYVVDIIKGKIKNSISVKEKYGIMVYDKEENNLIAGELGYSPSTLGRYSFDENTFSLETQQISNDVGSNGQDLAISVDGKHVAFSCGGGNGKGYTIFDIDSSDINKKFGEWDIGAYPRSADFSLDSKYLVASNGFEVKIFNVENHKAIGVVSKASGSKCNVSFSRGGKIVYDAGTDILYINQSGIIQAEVEPPQVLQSPTARTTGDRIALKGIEVNLDGSASDKGSGTYIEYEWAIVSKPGNSQVVIENENMVKANFAPDMAGQYCISLTVSNEAGESEPAFVNITVQNISDTVDIIESIEEGYLEGYLPIKPIALPSGWIIAADTRNVVKIINVMTKEVIAQYQVSAIPNKLSYDFENDRIVVSLKSDKRIAVIDINEDSVYYIDTPYSYNGIVYGEENIAFAISDDWPKGYISIIDIQEKKVLNSIEVSVYKSGLIEYDPIYNNLFFADSGTSPSSLYRYSFNEVTKELKIEQKINNAGGNARDMNISNDGKHLVLCCGSGNGDGYTIFDFDATNLERKFDEFDTGAYPNSGAFSNDGNYFIASNGSKLLLFDANNHSLINTIKSGSYAAAYDKVLFSRGDNIIYNIVESRIYYYKNPIY</sequence>
<dbReference type="HOGENOM" id="CLU_312330_0_0_9"/>
<dbReference type="RefSeq" id="WP_014256861.1">
    <property type="nucleotide sequence ID" value="NC_016627.1"/>
</dbReference>
<dbReference type="InterPro" id="IPR036439">
    <property type="entry name" value="Dockerin_dom_sf"/>
</dbReference>
<dbReference type="SUPFAM" id="SSF49299">
    <property type="entry name" value="PKD domain"/>
    <property type="match status" value="1"/>
</dbReference>
<dbReference type="Pfam" id="PF22352">
    <property type="entry name" value="K319L-like_PKD"/>
    <property type="match status" value="1"/>
</dbReference>
<feature type="chain" id="PRO_5003511683" evidence="1">
    <location>
        <begin position="27"/>
        <end position="939"/>
    </location>
</feature>
<dbReference type="Pfam" id="PF00404">
    <property type="entry name" value="Dockerin_1"/>
    <property type="match status" value="1"/>
</dbReference>
<dbReference type="EMBL" id="CP003065">
    <property type="protein sequence ID" value="AEV70360.1"/>
    <property type="molecule type" value="Genomic_DNA"/>
</dbReference>
<dbReference type="CDD" id="cd14256">
    <property type="entry name" value="Dockerin_I"/>
    <property type="match status" value="1"/>
</dbReference>
<dbReference type="PROSITE" id="PS00018">
    <property type="entry name" value="EF_HAND_1"/>
    <property type="match status" value="1"/>
</dbReference>
<dbReference type="AlphaFoldDB" id="G8M2J0"/>
<dbReference type="SUPFAM" id="SSF50969">
    <property type="entry name" value="YVTN repeat-like/Quinoprotein amine dehydrogenase"/>
    <property type="match status" value="2"/>
</dbReference>
<evidence type="ECO:0000259" key="2">
    <source>
        <dbReference type="PROSITE" id="PS51766"/>
    </source>
</evidence>
<dbReference type="PANTHER" id="PTHR47197">
    <property type="entry name" value="PROTEIN NIRF"/>
    <property type="match status" value="1"/>
</dbReference>